<evidence type="ECO:0008006" key="3">
    <source>
        <dbReference type="Google" id="ProtNLM"/>
    </source>
</evidence>
<gene>
    <name evidence="1" type="ORF">SAMN05444277_107187</name>
</gene>
<accession>A0A1I5X449</accession>
<evidence type="ECO:0000313" key="1">
    <source>
        <dbReference type="EMBL" id="SFQ26606.1"/>
    </source>
</evidence>
<protein>
    <recommendedName>
        <fullName evidence="3">Glycosyltransferase family 52</fullName>
    </recommendedName>
</protein>
<dbReference type="Proteomes" id="UP000199031">
    <property type="component" value="Unassembled WGS sequence"/>
</dbReference>
<reference evidence="1 2" key="1">
    <citation type="submission" date="2016-10" db="EMBL/GenBank/DDBJ databases">
        <authorList>
            <person name="de Groot N.N."/>
        </authorList>
    </citation>
    <scope>NUCLEOTIDE SEQUENCE [LARGE SCALE GENOMIC DNA]</scope>
    <source>
        <strain evidence="1 2">DSM 28286</strain>
    </source>
</reference>
<keyword evidence="2" id="KW-1185">Reference proteome</keyword>
<organism evidence="1 2">
    <name type="scientific">Parafilimonas terrae</name>
    <dbReference type="NCBI Taxonomy" id="1465490"/>
    <lineage>
        <taxon>Bacteria</taxon>
        <taxon>Pseudomonadati</taxon>
        <taxon>Bacteroidota</taxon>
        <taxon>Chitinophagia</taxon>
        <taxon>Chitinophagales</taxon>
        <taxon>Chitinophagaceae</taxon>
        <taxon>Parafilimonas</taxon>
    </lineage>
</organism>
<sequence length="302" mass="35851">MSLLVNIFVCSKPLQYFNSRNLPKNETLKNILIIENRFKGAYEFYENVKKYDASWSKVHYATNRLQILSLCILKYKAVNFYYYLDFMLMDGLLLYAVPCKNIYVYEEGISAYRKNIFKKTAAYRRRIRNVLGLSEYPGFHPKVKGIYVYNHQRYLDTFHTFSYIKELNPLSFNVPFIEMIRNDLHLALKIFCFNDNQVFYGVRNKNVLLYITSWPLNESFFATTNIDEYDYCIIKPHPHIKELQLPDGWRNNKTIIIESVILVEFLIKILTDKNNTLTIYHHNSSSVMYLTNQPAIKQVINI</sequence>
<dbReference type="STRING" id="1465490.SAMN05444277_107187"/>
<name>A0A1I5X449_9BACT</name>
<evidence type="ECO:0000313" key="2">
    <source>
        <dbReference type="Proteomes" id="UP000199031"/>
    </source>
</evidence>
<dbReference type="AlphaFoldDB" id="A0A1I5X449"/>
<dbReference type="EMBL" id="FOXQ01000007">
    <property type="protein sequence ID" value="SFQ26606.1"/>
    <property type="molecule type" value="Genomic_DNA"/>
</dbReference>
<proteinExistence type="predicted"/>